<evidence type="ECO:0000313" key="2">
    <source>
        <dbReference type="EMBL" id="MBB5212545.1"/>
    </source>
</evidence>
<dbReference type="EMBL" id="CP047491">
    <property type="protein sequence ID" value="QHQ40164.1"/>
    <property type="molecule type" value="Genomic_DNA"/>
</dbReference>
<evidence type="ECO:0000313" key="5">
    <source>
        <dbReference type="Proteomes" id="UP000563601"/>
    </source>
</evidence>
<accession>A0A6P1TBM3</accession>
<reference evidence="2 5" key="2">
    <citation type="submission" date="2020-08" db="EMBL/GenBank/DDBJ databases">
        <title>Genomic Encyclopedia of Type Strains, Phase IV (KMG-IV): sequencing the most valuable type-strain genomes for metagenomic binning, comparative biology and taxonomic classification.</title>
        <authorList>
            <person name="Goeker M."/>
        </authorList>
    </citation>
    <scope>NUCLEOTIDE SEQUENCE [LARGE SCALE GENOMIC DNA]</scope>
    <source>
        <strain evidence="2 5">DSM 11525</strain>
    </source>
</reference>
<reference evidence="3 4" key="1">
    <citation type="submission" date="2020-01" db="EMBL/GenBank/DDBJ databases">
        <title>The possibility of degradation of plastic by Microbulbifer hydrolyticus IRE-31.</title>
        <authorList>
            <person name="Liu L."/>
        </authorList>
    </citation>
    <scope>NUCLEOTIDE SEQUENCE [LARGE SCALE GENOMIC DNA]</scope>
    <source>
        <strain evidence="3 4">IRE-31</strain>
    </source>
</reference>
<evidence type="ECO:0008006" key="6">
    <source>
        <dbReference type="Google" id="ProtNLM"/>
    </source>
</evidence>
<gene>
    <name evidence="3" type="ORF">GTQ55_15040</name>
    <name evidence="2" type="ORF">HNQ53_002770</name>
</gene>
<dbReference type="Proteomes" id="UP000464675">
    <property type="component" value="Chromosome"/>
</dbReference>
<evidence type="ECO:0000313" key="4">
    <source>
        <dbReference type="Proteomes" id="UP000464675"/>
    </source>
</evidence>
<organism evidence="2 5">
    <name type="scientific">Microbulbifer hydrolyticus</name>
    <dbReference type="NCBI Taxonomy" id="48074"/>
    <lineage>
        <taxon>Bacteria</taxon>
        <taxon>Pseudomonadati</taxon>
        <taxon>Pseudomonadota</taxon>
        <taxon>Gammaproteobacteria</taxon>
        <taxon>Cellvibrionales</taxon>
        <taxon>Microbulbiferaceae</taxon>
        <taxon>Microbulbifer</taxon>
    </lineage>
</organism>
<evidence type="ECO:0000256" key="1">
    <source>
        <dbReference type="SAM" id="Phobius"/>
    </source>
</evidence>
<keyword evidence="1" id="KW-0812">Transmembrane</keyword>
<feature type="transmembrane region" description="Helical" evidence="1">
    <location>
        <begin position="101"/>
        <end position="122"/>
    </location>
</feature>
<sequence length="178" mass="19988">MTEKSIYSSPESALQNRHAFEWDGEYIKVQSPAHLPEVCIGCAQTSGLNESQDHLNYVNPLVFFWILLSPLALIIAYFVCRRKAETTFSQCSACSNKTTKWARVANISWAVFVLAIIVRILIGPELLPVQAAFIFGSPILALFATAMKDTQLSIKKFIEPTFYIKGFSKEFKSKLTSQ</sequence>
<evidence type="ECO:0000313" key="3">
    <source>
        <dbReference type="EMBL" id="QHQ40164.1"/>
    </source>
</evidence>
<dbReference type="Proteomes" id="UP000563601">
    <property type="component" value="Unassembled WGS sequence"/>
</dbReference>
<protein>
    <recommendedName>
        <fullName evidence="6">DUF4870 domain-containing protein</fullName>
    </recommendedName>
</protein>
<keyword evidence="4" id="KW-1185">Reference proteome</keyword>
<dbReference type="AlphaFoldDB" id="A0A6P1TBM3"/>
<feature type="transmembrane region" description="Helical" evidence="1">
    <location>
        <begin position="128"/>
        <end position="147"/>
    </location>
</feature>
<name>A0A6P1TBM3_9GAMM</name>
<feature type="transmembrane region" description="Helical" evidence="1">
    <location>
        <begin position="62"/>
        <end position="80"/>
    </location>
</feature>
<dbReference type="RefSeq" id="WP_161859462.1">
    <property type="nucleotide sequence ID" value="NZ_CP047491.1"/>
</dbReference>
<dbReference type="OrthoDB" id="285529at2"/>
<keyword evidence="1" id="KW-0472">Membrane</keyword>
<keyword evidence="1" id="KW-1133">Transmembrane helix</keyword>
<proteinExistence type="predicted"/>
<dbReference type="EMBL" id="JACHHR010000003">
    <property type="protein sequence ID" value="MBB5212545.1"/>
    <property type="molecule type" value="Genomic_DNA"/>
</dbReference>